<keyword evidence="1" id="KW-1133">Transmembrane helix</keyword>
<gene>
    <name evidence="2" type="ORF">MNBD_ALPHA09-1788</name>
</gene>
<feature type="transmembrane region" description="Helical" evidence="1">
    <location>
        <begin position="20"/>
        <end position="40"/>
    </location>
</feature>
<accession>A0A3B0T4U8</accession>
<dbReference type="AlphaFoldDB" id="A0A3B0T4U8"/>
<evidence type="ECO:0000313" key="2">
    <source>
        <dbReference type="EMBL" id="VAW12988.1"/>
    </source>
</evidence>
<keyword evidence="1" id="KW-0472">Membrane</keyword>
<keyword evidence="1" id="KW-0812">Transmembrane</keyword>
<name>A0A3B0T4U8_9ZZZZ</name>
<evidence type="ECO:0000256" key="1">
    <source>
        <dbReference type="SAM" id="Phobius"/>
    </source>
</evidence>
<proteinExistence type="predicted"/>
<protein>
    <submittedName>
        <fullName evidence="2">Uncharacterized protein</fullName>
    </submittedName>
</protein>
<dbReference type="EMBL" id="UOEM01000057">
    <property type="protein sequence ID" value="VAW12988.1"/>
    <property type="molecule type" value="Genomic_DNA"/>
</dbReference>
<sequence length="72" mass="8286">MSTNGMVSWAVDLKDIAAVYPFQGSEFVLYIAGLAFWLIWHVMQLRQEAEEVAHEEAADRDGSHTKAWIERY</sequence>
<organism evidence="2">
    <name type="scientific">hydrothermal vent metagenome</name>
    <dbReference type="NCBI Taxonomy" id="652676"/>
    <lineage>
        <taxon>unclassified sequences</taxon>
        <taxon>metagenomes</taxon>
        <taxon>ecological metagenomes</taxon>
    </lineage>
</organism>
<reference evidence="2" key="1">
    <citation type="submission" date="2018-06" db="EMBL/GenBank/DDBJ databases">
        <authorList>
            <person name="Zhirakovskaya E."/>
        </authorList>
    </citation>
    <scope>NUCLEOTIDE SEQUENCE</scope>
</reference>